<evidence type="ECO:0000313" key="2">
    <source>
        <dbReference type="Proteomes" id="UP001233999"/>
    </source>
</evidence>
<feature type="non-terminal residue" evidence="1">
    <location>
        <position position="1"/>
    </location>
</feature>
<accession>A0AAD8A7R3</accession>
<comment type="caution">
    <text evidence="1">The sequence shown here is derived from an EMBL/GenBank/DDBJ whole genome shotgun (WGS) entry which is preliminary data.</text>
</comment>
<keyword evidence="2" id="KW-1185">Reference proteome</keyword>
<reference evidence="1" key="1">
    <citation type="journal article" date="2023" name="IScience">
        <title>Live-bearing cockroach genome reveals convergent evolutionary mechanisms linked to viviparity in insects and beyond.</title>
        <authorList>
            <person name="Fouks B."/>
            <person name="Harrison M.C."/>
            <person name="Mikhailova A.A."/>
            <person name="Marchal E."/>
            <person name="English S."/>
            <person name="Carruthers M."/>
            <person name="Jennings E.C."/>
            <person name="Chiamaka E.L."/>
            <person name="Frigard R.A."/>
            <person name="Pippel M."/>
            <person name="Attardo G.M."/>
            <person name="Benoit J.B."/>
            <person name="Bornberg-Bauer E."/>
            <person name="Tobe S.S."/>
        </authorList>
    </citation>
    <scope>NUCLEOTIDE SEQUENCE</scope>
    <source>
        <strain evidence="1">Stay&amp;Tobe</strain>
    </source>
</reference>
<reference evidence="1" key="2">
    <citation type="submission" date="2023-05" db="EMBL/GenBank/DDBJ databases">
        <authorList>
            <person name="Fouks B."/>
        </authorList>
    </citation>
    <scope>NUCLEOTIDE SEQUENCE</scope>
    <source>
        <strain evidence="1">Stay&amp;Tobe</strain>
        <tissue evidence="1">Testes</tissue>
    </source>
</reference>
<dbReference type="AlphaFoldDB" id="A0AAD8A7R3"/>
<organism evidence="1 2">
    <name type="scientific">Diploptera punctata</name>
    <name type="common">Pacific beetle cockroach</name>
    <dbReference type="NCBI Taxonomy" id="6984"/>
    <lineage>
        <taxon>Eukaryota</taxon>
        <taxon>Metazoa</taxon>
        <taxon>Ecdysozoa</taxon>
        <taxon>Arthropoda</taxon>
        <taxon>Hexapoda</taxon>
        <taxon>Insecta</taxon>
        <taxon>Pterygota</taxon>
        <taxon>Neoptera</taxon>
        <taxon>Polyneoptera</taxon>
        <taxon>Dictyoptera</taxon>
        <taxon>Blattodea</taxon>
        <taxon>Blaberoidea</taxon>
        <taxon>Blaberidae</taxon>
        <taxon>Diplopterinae</taxon>
        <taxon>Diploptera</taxon>
    </lineage>
</organism>
<evidence type="ECO:0000313" key="1">
    <source>
        <dbReference type="EMBL" id="KAJ9593282.1"/>
    </source>
</evidence>
<proteinExistence type="predicted"/>
<sequence>HKKYIGKTLVESVAIYGSEVWTISKYYKNRLIALEMDYLRRSARKSKLEHVTNKEIRNIMEAEEIIIERIEEKELKWLGHVLRMEDER</sequence>
<dbReference type="EMBL" id="JASPKZ010003449">
    <property type="protein sequence ID" value="KAJ9593282.1"/>
    <property type="molecule type" value="Genomic_DNA"/>
</dbReference>
<protein>
    <submittedName>
        <fullName evidence="1">Uncharacterized protein</fullName>
    </submittedName>
</protein>
<dbReference type="Proteomes" id="UP001233999">
    <property type="component" value="Unassembled WGS sequence"/>
</dbReference>
<name>A0AAD8A7R3_DIPPU</name>
<gene>
    <name evidence="1" type="ORF">L9F63_015157</name>
</gene>